<dbReference type="Proteomes" id="UP000827260">
    <property type="component" value="Segment"/>
</dbReference>
<accession>A0AAE8Y031</accession>
<gene>
    <name evidence="1" type="ORF">HRTV-27_gp81</name>
</gene>
<sequence>MAGNYPAGVTDGHPYFNPPDHSHDHRWYDVEGPIFEDGAAAFIASCDYVEGRWGEGWSCEETRYWRCEVERVTVHREGELPVSYLASTERPNEEWRYVERLYEEALCGVEREFRDGELDVVDVDPANEYGEGYVRVRLGNYEVIYEQDQ</sequence>
<proteinExistence type="predicted"/>
<dbReference type="EMBL" id="MZ334522">
    <property type="protein sequence ID" value="UBF22774.1"/>
    <property type="molecule type" value="Genomic_DNA"/>
</dbReference>
<evidence type="ECO:0000313" key="1">
    <source>
        <dbReference type="EMBL" id="UBF22774.1"/>
    </source>
</evidence>
<organism evidence="1 2">
    <name type="scientific">Halorubrum tailed virus 27</name>
    <dbReference type="NCBI Taxonomy" id="2878008"/>
    <lineage>
        <taxon>Viruses</taxon>
        <taxon>Duplodnaviria</taxon>
        <taxon>Heunggongvirae</taxon>
        <taxon>Uroviricota</taxon>
        <taxon>Caudoviricetes</taxon>
        <taxon>Thumleimavirales</taxon>
        <taxon>Hafunaviridae</taxon>
        <taxon>Minorvirus</taxon>
        <taxon>Minorvirus thailandense</taxon>
        <taxon>Minorvirus HRTV27</taxon>
    </lineage>
</organism>
<evidence type="ECO:0000313" key="2">
    <source>
        <dbReference type="Proteomes" id="UP000827260"/>
    </source>
</evidence>
<keyword evidence="2" id="KW-1185">Reference proteome</keyword>
<protein>
    <submittedName>
        <fullName evidence="1">Uncharacterized protein</fullName>
    </submittedName>
</protein>
<name>A0AAE8Y031_9CAUD</name>
<reference evidence="1" key="1">
    <citation type="submission" date="2021-05" db="EMBL/GenBank/DDBJ databases">
        <title>Diversity, taxonomy and evolution of archaeal viruses of the class Caudoviricetes.</title>
        <authorList>
            <person name="Liu Y."/>
            <person name="Demina T.A."/>
            <person name="Roux S."/>
            <person name="Aiewsakun P."/>
            <person name="Kazlauskas D."/>
            <person name="Simmonds P."/>
            <person name="Prangishvili D."/>
            <person name="Oksanen H.M."/>
            <person name="Krupovic M."/>
        </authorList>
    </citation>
    <scope>NUCLEOTIDE SEQUENCE</scope>
    <source>
        <strain evidence="1">HRTV-27/27</strain>
    </source>
</reference>